<dbReference type="Pfam" id="PF25601">
    <property type="entry name" value="AAA_lid_14"/>
    <property type="match status" value="1"/>
</dbReference>
<dbReference type="InterPro" id="IPR002197">
    <property type="entry name" value="HTH_Fis"/>
</dbReference>
<dbReference type="InterPro" id="IPR029016">
    <property type="entry name" value="GAF-like_dom_sf"/>
</dbReference>
<evidence type="ECO:0000256" key="5">
    <source>
        <dbReference type="ARBA" id="ARBA00023163"/>
    </source>
</evidence>
<dbReference type="Gene3D" id="1.10.8.60">
    <property type="match status" value="1"/>
</dbReference>
<dbReference type="Proteomes" id="UP001596109">
    <property type="component" value="Unassembled WGS sequence"/>
</dbReference>
<evidence type="ECO:0000256" key="2">
    <source>
        <dbReference type="ARBA" id="ARBA00022840"/>
    </source>
</evidence>
<gene>
    <name evidence="7" type="ORF">ACFPRA_12095</name>
</gene>
<evidence type="ECO:0000313" key="8">
    <source>
        <dbReference type="Proteomes" id="UP001596109"/>
    </source>
</evidence>
<dbReference type="PANTHER" id="PTHR32071:SF57">
    <property type="entry name" value="C4-DICARBOXYLATE TRANSPORT TRANSCRIPTIONAL REGULATORY PROTEIN DCTD"/>
    <property type="match status" value="1"/>
</dbReference>
<proteinExistence type="predicted"/>
<evidence type="ECO:0000256" key="3">
    <source>
        <dbReference type="ARBA" id="ARBA00023015"/>
    </source>
</evidence>
<protein>
    <submittedName>
        <fullName evidence="7">Sigma 54-interacting transcriptional regulator</fullName>
    </submittedName>
</protein>
<dbReference type="EMBL" id="JBHSNO010000005">
    <property type="protein sequence ID" value="MFC5589637.1"/>
    <property type="molecule type" value="Genomic_DNA"/>
</dbReference>
<accession>A0ABW0TJH7</accession>
<dbReference type="InterPro" id="IPR002078">
    <property type="entry name" value="Sigma_54_int"/>
</dbReference>
<keyword evidence="2" id="KW-0067">ATP-binding</keyword>
<dbReference type="PROSITE" id="PS00675">
    <property type="entry name" value="SIGMA54_INTERACT_1"/>
    <property type="match status" value="1"/>
</dbReference>
<dbReference type="InterPro" id="IPR025662">
    <property type="entry name" value="Sigma_54_int_dom_ATP-bd_1"/>
</dbReference>
<keyword evidence="8" id="KW-1185">Reference proteome</keyword>
<dbReference type="Gene3D" id="3.30.450.20">
    <property type="entry name" value="PAS domain"/>
    <property type="match status" value="1"/>
</dbReference>
<keyword evidence="5" id="KW-0804">Transcription</keyword>
<evidence type="ECO:0000256" key="4">
    <source>
        <dbReference type="ARBA" id="ARBA00023125"/>
    </source>
</evidence>
<name>A0ABW0TJH7_9BACL</name>
<dbReference type="InterPro" id="IPR003593">
    <property type="entry name" value="AAA+_ATPase"/>
</dbReference>
<dbReference type="InterPro" id="IPR025943">
    <property type="entry name" value="Sigma_54_int_dom_ATP-bd_2"/>
</dbReference>
<evidence type="ECO:0000313" key="7">
    <source>
        <dbReference type="EMBL" id="MFC5589637.1"/>
    </source>
</evidence>
<keyword evidence="4" id="KW-0238">DNA-binding</keyword>
<dbReference type="PROSITE" id="PS50045">
    <property type="entry name" value="SIGMA54_INTERACT_4"/>
    <property type="match status" value="1"/>
</dbReference>
<dbReference type="CDD" id="cd00009">
    <property type="entry name" value="AAA"/>
    <property type="match status" value="1"/>
</dbReference>
<dbReference type="Pfam" id="PF00158">
    <property type="entry name" value="Sigma54_activat"/>
    <property type="match status" value="1"/>
</dbReference>
<keyword evidence="1" id="KW-0547">Nucleotide-binding</keyword>
<dbReference type="SUPFAM" id="SSF46689">
    <property type="entry name" value="Homeodomain-like"/>
    <property type="match status" value="1"/>
</dbReference>
<keyword evidence="3" id="KW-0805">Transcription regulation</keyword>
<evidence type="ECO:0000256" key="1">
    <source>
        <dbReference type="ARBA" id="ARBA00022741"/>
    </source>
</evidence>
<dbReference type="PANTHER" id="PTHR32071">
    <property type="entry name" value="TRANSCRIPTIONAL REGULATORY PROTEIN"/>
    <property type="match status" value="1"/>
</dbReference>
<dbReference type="InterPro" id="IPR058031">
    <property type="entry name" value="AAA_lid_NorR"/>
</dbReference>
<dbReference type="Pfam" id="PF02954">
    <property type="entry name" value="HTH_8"/>
    <property type="match status" value="1"/>
</dbReference>
<reference evidence="8" key="1">
    <citation type="journal article" date="2019" name="Int. J. Syst. Evol. Microbiol.">
        <title>The Global Catalogue of Microorganisms (GCM) 10K type strain sequencing project: providing services to taxonomists for standard genome sequencing and annotation.</title>
        <authorList>
            <consortium name="The Broad Institute Genomics Platform"/>
            <consortium name="The Broad Institute Genome Sequencing Center for Infectious Disease"/>
            <person name="Wu L."/>
            <person name="Ma J."/>
        </authorList>
    </citation>
    <scope>NUCLEOTIDE SEQUENCE [LARGE SCALE GENOMIC DNA]</scope>
    <source>
        <strain evidence="8">CGMCC 4.1434</strain>
    </source>
</reference>
<dbReference type="RefSeq" id="WP_381434624.1">
    <property type="nucleotide sequence ID" value="NZ_JBHSNO010000005.1"/>
</dbReference>
<dbReference type="InterPro" id="IPR009057">
    <property type="entry name" value="Homeodomain-like_sf"/>
</dbReference>
<dbReference type="Gene3D" id="3.40.50.300">
    <property type="entry name" value="P-loop containing nucleotide triphosphate hydrolases"/>
    <property type="match status" value="1"/>
</dbReference>
<dbReference type="PROSITE" id="PS00676">
    <property type="entry name" value="SIGMA54_INTERACT_2"/>
    <property type="match status" value="1"/>
</dbReference>
<feature type="domain" description="Sigma-54 factor interaction" evidence="6">
    <location>
        <begin position="272"/>
        <end position="502"/>
    </location>
</feature>
<comment type="caution">
    <text evidence="7">The sequence shown here is derived from an EMBL/GenBank/DDBJ whole genome shotgun (WGS) entry which is preliminary data.</text>
</comment>
<evidence type="ECO:0000259" key="6">
    <source>
        <dbReference type="PROSITE" id="PS50045"/>
    </source>
</evidence>
<dbReference type="SMART" id="SM00382">
    <property type="entry name" value="AAA"/>
    <property type="match status" value="1"/>
</dbReference>
<dbReference type="InterPro" id="IPR003018">
    <property type="entry name" value="GAF"/>
</dbReference>
<sequence length="585" mass="66047">MDLMSIQPAVQRIADAIAAVLKIEVEIANHHFIRVAGTGEQKESVLRKMEGDFVYQSAVRTGQPVVIENPGHDPICERCKFFGNCSETGEICAPITFQGQPIGVIGLLAFNEDQRLRLFENTGGILTFLSKMADLLASKLHEHEMIQQLTRSSEKMDKIMNLVNQGIIVIDEAGSIQEINVKAELLMEIKEKHILPEEVQHFLRTRGREDEEIDQTINLTINGIEKSFLVNKQKISSVRQSSEYLITIQDVNEIQHLAEKTTENQKKPFDQIIGISAQIQEVKDYAYQVSQSHSTILIQGESGTGKEEFAKAIHHASMRKDKPFITVNCGAIPENLLESELFGYEKGAFTGANQKGKPGKFELANTGTIFLDEIGEMPSLLQVKLLRVLQEREIERLGGTASIPIDVRVIAATNQDLQEMVSKGTFREDLYFRLNVIPMVLPPLRSRKEDILALSEHFIGIFNQLFQANVLGFGKDVKELMIHYPWEGNVRELKNFIEYLFNFIDSGWITMEAAEALILRKLKIEQGEPAVTLPSFSLQEMEKEMIQKALDYVRHHDLNIEDASGLLGIGRATLFRKINKYQIDT</sequence>
<dbReference type="Gene3D" id="3.30.450.40">
    <property type="match status" value="1"/>
</dbReference>
<organism evidence="7 8">
    <name type="scientific">Sporosarcina soli</name>
    <dbReference type="NCBI Taxonomy" id="334736"/>
    <lineage>
        <taxon>Bacteria</taxon>
        <taxon>Bacillati</taxon>
        <taxon>Bacillota</taxon>
        <taxon>Bacilli</taxon>
        <taxon>Bacillales</taxon>
        <taxon>Caryophanaceae</taxon>
        <taxon>Sporosarcina</taxon>
    </lineage>
</organism>
<dbReference type="Pfam" id="PF13185">
    <property type="entry name" value="GAF_2"/>
    <property type="match status" value="1"/>
</dbReference>
<dbReference type="InterPro" id="IPR027417">
    <property type="entry name" value="P-loop_NTPase"/>
</dbReference>
<dbReference type="SUPFAM" id="SSF52540">
    <property type="entry name" value="P-loop containing nucleoside triphosphate hydrolases"/>
    <property type="match status" value="1"/>
</dbReference>
<dbReference type="Gene3D" id="1.10.10.60">
    <property type="entry name" value="Homeodomain-like"/>
    <property type="match status" value="1"/>
</dbReference>
<dbReference type="SUPFAM" id="SSF55781">
    <property type="entry name" value="GAF domain-like"/>
    <property type="match status" value="1"/>
</dbReference>